<dbReference type="PANTHER" id="PTHR35719">
    <property type="entry name" value="OS01G0680600 PROTEIN"/>
    <property type="match status" value="1"/>
</dbReference>
<dbReference type="GeneID" id="104602101"/>
<organism evidence="2 3">
    <name type="scientific">Nelumbo nucifera</name>
    <name type="common">Sacred lotus</name>
    <dbReference type="NCBI Taxonomy" id="4432"/>
    <lineage>
        <taxon>Eukaryota</taxon>
        <taxon>Viridiplantae</taxon>
        <taxon>Streptophyta</taxon>
        <taxon>Embryophyta</taxon>
        <taxon>Tracheophyta</taxon>
        <taxon>Spermatophyta</taxon>
        <taxon>Magnoliopsida</taxon>
        <taxon>Proteales</taxon>
        <taxon>Nelumbonaceae</taxon>
        <taxon>Nelumbo</taxon>
    </lineage>
</organism>
<dbReference type="RefSeq" id="XP_010263967.1">
    <property type="nucleotide sequence ID" value="XM_010265665.2"/>
</dbReference>
<dbReference type="OMA" id="YSSWLNM"/>
<proteinExistence type="predicted"/>
<dbReference type="AlphaFoldDB" id="A0A1U8AEJ2"/>
<keyword evidence="2" id="KW-1185">Reference proteome</keyword>
<dbReference type="PANTHER" id="PTHR35719:SF5">
    <property type="entry name" value="T6K12.7 PROTEIN"/>
    <property type="match status" value="1"/>
</dbReference>
<feature type="region of interest" description="Disordered" evidence="1">
    <location>
        <begin position="259"/>
        <end position="278"/>
    </location>
</feature>
<dbReference type="eggNOG" id="ENOG502RZ61">
    <property type="taxonomic scope" value="Eukaryota"/>
</dbReference>
<dbReference type="InParanoid" id="A0A1U8AEJ2"/>
<dbReference type="Proteomes" id="UP000189703">
    <property type="component" value="Unplaced"/>
</dbReference>
<dbReference type="FunCoup" id="A0A1U8AEJ2">
    <property type="interactions" value="815"/>
</dbReference>
<dbReference type="KEGG" id="nnu:104602101"/>
<protein>
    <submittedName>
        <fullName evidence="3">Uncharacterized protein LOC104602101</fullName>
    </submittedName>
</protein>
<accession>A0A1U8AEJ2</accession>
<dbReference type="OrthoDB" id="785439at2759"/>
<reference evidence="3" key="1">
    <citation type="submission" date="2025-08" db="UniProtKB">
        <authorList>
            <consortium name="RefSeq"/>
        </authorList>
    </citation>
    <scope>IDENTIFICATION</scope>
</reference>
<feature type="compositionally biased region" description="Basic and acidic residues" evidence="1">
    <location>
        <begin position="201"/>
        <end position="212"/>
    </location>
</feature>
<evidence type="ECO:0000256" key="1">
    <source>
        <dbReference type="SAM" id="MobiDB-lite"/>
    </source>
</evidence>
<feature type="region of interest" description="Disordered" evidence="1">
    <location>
        <begin position="180"/>
        <end position="214"/>
    </location>
</feature>
<name>A0A1U8AEJ2_NELNU</name>
<evidence type="ECO:0000313" key="2">
    <source>
        <dbReference type="Proteomes" id="UP000189703"/>
    </source>
</evidence>
<gene>
    <name evidence="3" type="primary">LOC104602101</name>
</gene>
<evidence type="ECO:0000313" key="3">
    <source>
        <dbReference type="RefSeq" id="XP_010263967.1"/>
    </source>
</evidence>
<sequence>METRLLAFPCSVSAPPWPLRNHNLSPPRNPNFSVHLPCRSARYRPRRSSDGSKSYWDSNAETLREGFRFELGGDSISEDDAEDEDDGIGFRRGDRQQRKWWSDEQSSWDSDEGSGVFEEAIDNVWILKVFSSFGWMLPAIILSMLLGTGPKAVLMALVLPLGQSAISLAIDKFWGRRRESPIPRSRTKKKPFARAPGDVRMNAEEKQEDKVGEAGNGRCGYQSWVTANDGSVKKRGQYRYSFGGWDELDRQGKPEMGPIRMPSRMTGGSPRPQVERKGKLSRRVRNKDTPLLIRLLIAFFPFLGSWTKIL</sequence>